<evidence type="ECO:0000256" key="1">
    <source>
        <dbReference type="SAM" id="MobiDB-lite"/>
    </source>
</evidence>
<dbReference type="EMBL" id="JANVFO010000022">
    <property type="protein sequence ID" value="KAJ3732669.1"/>
    <property type="molecule type" value="Genomic_DNA"/>
</dbReference>
<reference evidence="3" key="2">
    <citation type="journal article" date="2023" name="Proc. Natl. Acad. Sci. U.S.A.">
        <title>A global phylogenomic analysis of the shiitake genus Lentinula.</title>
        <authorList>
            <person name="Sierra-Patev S."/>
            <person name="Min B."/>
            <person name="Naranjo-Ortiz M."/>
            <person name="Looney B."/>
            <person name="Konkel Z."/>
            <person name="Slot J.C."/>
            <person name="Sakamoto Y."/>
            <person name="Steenwyk J.L."/>
            <person name="Rokas A."/>
            <person name="Carro J."/>
            <person name="Camarero S."/>
            <person name="Ferreira P."/>
            <person name="Molpeceres G."/>
            <person name="Ruiz-Duenas F.J."/>
            <person name="Serrano A."/>
            <person name="Henrissat B."/>
            <person name="Drula E."/>
            <person name="Hughes K.W."/>
            <person name="Mata J.L."/>
            <person name="Ishikawa N.K."/>
            <person name="Vargas-Isla R."/>
            <person name="Ushijima S."/>
            <person name="Smith C.A."/>
            <person name="Donoghue J."/>
            <person name="Ahrendt S."/>
            <person name="Andreopoulos W."/>
            <person name="He G."/>
            <person name="LaButti K."/>
            <person name="Lipzen A."/>
            <person name="Ng V."/>
            <person name="Riley R."/>
            <person name="Sandor L."/>
            <person name="Barry K."/>
            <person name="Martinez A.T."/>
            <person name="Xiao Y."/>
            <person name="Gibbons J.G."/>
            <person name="Terashima K."/>
            <person name="Grigoriev I.V."/>
            <person name="Hibbett D."/>
        </authorList>
    </citation>
    <scope>NUCLEOTIDE SEQUENCE</scope>
    <source>
        <strain evidence="3">ET3784</strain>
    </source>
</reference>
<feature type="chain" id="PRO_5041464316" evidence="2">
    <location>
        <begin position="22"/>
        <end position="90"/>
    </location>
</feature>
<gene>
    <name evidence="3" type="ORF">DFJ43DRAFT_1072160</name>
</gene>
<name>A0AA38JCS7_9AGAR</name>
<feature type="compositionally biased region" description="Basic and acidic residues" evidence="1">
    <location>
        <begin position="37"/>
        <end position="50"/>
    </location>
</feature>
<proteinExistence type="predicted"/>
<reference evidence="3" key="1">
    <citation type="submission" date="2022-08" db="EMBL/GenBank/DDBJ databases">
        <authorList>
            <consortium name="DOE Joint Genome Institute"/>
            <person name="Min B."/>
            <person name="Sierra-Patev S."/>
            <person name="Naranjo-Ortiz M."/>
            <person name="Looney B."/>
            <person name="Konkel Z."/>
            <person name="Slot J.C."/>
            <person name="Sakamoto Y."/>
            <person name="Steenwyk J.L."/>
            <person name="Rokas A."/>
            <person name="Carro J."/>
            <person name="Camarero S."/>
            <person name="Ferreira P."/>
            <person name="Molpeceres G."/>
            <person name="Ruiz-duenas F.J."/>
            <person name="Serrano A."/>
            <person name="Henrissat B."/>
            <person name="Drula E."/>
            <person name="Hughes K.W."/>
            <person name="Mata J.L."/>
            <person name="Ishikawa N.K."/>
            <person name="Vargas-Isla R."/>
            <person name="Ushijima S."/>
            <person name="Smith C.A."/>
            <person name="Ahrendt S."/>
            <person name="Andreopoulos W."/>
            <person name="He G."/>
            <person name="LaButti K."/>
            <person name="Lipzen A."/>
            <person name="Ng V."/>
            <person name="Riley R."/>
            <person name="Sandor L."/>
            <person name="Barry K."/>
            <person name="Martinez A.T."/>
            <person name="Xiao Y."/>
            <person name="Gibbons J.G."/>
            <person name="Terashima K."/>
            <person name="Hibbett D.S."/>
            <person name="Grigoriev I.V."/>
        </authorList>
    </citation>
    <scope>NUCLEOTIDE SEQUENCE</scope>
    <source>
        <strain evidence="3">ET3784</strain>
    </source>
</reference>
<keyword evidence="4" id="KW-1185">Reference proteome</keyword>
<dbReference type="Proteomes" id="UP001176059">
    <property type="component" value="Unassembled WGS sequence"/>
</dbReference>
<comment type="caution">
    <text evidence="3">The sequence shown here is derived from an EMBL/GenBank/DDBJ whole genome shotgun (WGS) entry which is preliminary data.</text>
</comment>
<evidence type="ECO:0000313" key="4">
    <source>
        <dbReference type="Proteomes" id="UP001176059"/>
    </source>
</evidence>
<sequence length="90" mass="10871">MIGRIFLWTSLVRVVLEHWRAYDTRDWAFTKTGQHRRQQETPEYKPRGISDELDDWLNGDTEAQVHIEADWREELVDEGDEEDEIRNQNQ</sequence>
<accession>A0AA38JCS7</accession>
<evidence type="ECO:0000256" key="2">
    <source>
        <dbReference type="SAM" id="SignalP"/>
    </source>
</evidence>
<protein>
    <submittedName>
        <fullName evidence="3">Uncharacterized protein</fullName>
    </submittedName>
</protein>
<feature type="signal peptide" evidence="2">
    <location>
        <begin position="1"/>
        <end position="21"/>
    </location>
</feature>
<organism evidence="3 4">
    <name type="scientific">Lentinula guzmanii</name>
    <dbReference type="NCBI Taxonomy" id="2804957"/>
    <lineage>
        <taxon>Eukaryota</taxon>
        <taxon>Fungi</taxon>
        <taxon>Dikarya</taxon>
        <taxon>Basidiomycota</taxon>
        <taxon>Agaricomycotina</taxon>
        <taxon>Agaricomycetes</taxon>
        <taxon>Agaricomycetidae</taxon>
        <taxon>Agaricales</taxon>
        <taxon>Marasmiineae</taxon>
        <taxon>Omphalotaceae</taxon>
        <taxon>Lentinula</taxon>
    </lineage>
</organism>
<feature type="region of interest" description="Disordered" evidence="1">
    <location>
        <begin position="31"/>
        <end position="55"/>
    </location>
</feature>
<evidence type="ECO:0000313" key="3">
    <source>
        <dbReference type="EMBL" id="KAJ3732669.1"/>
    </source>
</evidence>
<dbReference type="AlphaFoldDB" id="A0AA38JCS7"/>
<keyword evidence="2" id="KW-0732">Signal</keyword>